<dbReference type="PANTHER" id="PTHR13237:SF8">
    <property type="entry name" value="SOMETHING ABOUT SILENCING PROTEIN 10"/>
    <property type="match status" value="1"/>
</dbReference>
<keyword evidence="3" id="KW-0597">Phosphoprotein</keyword>
<dbReference type="Pfam" id="PF09368">
    <property type="entry name" value="Sas10"/>
    <property type="match status" value="1"/>
</dbReference>
<evidence type="ECO:0000259" key="6">
    <source>
        <dbReference type="Pfam" id="PF09368"/>
    </source>
</evidence>
<comment type="subcellular location">
    <subcellularLocation>
        <location evidence="1">Nucleus</location>
    </subcellularLocation>
</comment>
<feature type="region of interest" description="Disordered" evidence="5">
    <location>
        <begin position="223"/>
        <end position="400"/>
    </location>
</feature>
<dbReference type="AlphaFoldDB" id="A0A505HWS3"/>
<feature type="compositionally biased region" description="Basic and acidic residues" evidence="5">
    <location>
        <begin position="381"/>
        <end position="393"/>
    </location>
</feature>
<comment type="caution">
    <text evidence="7">The sequence shown here is derived from an EMBL/GenBank/DDBJ whole genome shotgun (WGS) entry which is preliminary data.</text>
</comment>
<dbReference type="VEuPathDB" id="FungiDB:ASPNIDRAFT2_1188694"/>
<evidence type="ECO:0000256" key="4">
    <source>
        <dbReference type="ARBA" id="ARBA00023242"/>
    </source>
</evidence>
<dbReference type="GO" id="GO:0000502">
    <property type="term" value="C:proteasome complex"/>
    <property type="evidence" value="ECO:0007669"/>
    <property type="project" value="UniProtKB-KW"/>
</dbReference>
<keyword evidence="4" id="KW-0539">Nucleus</keyword>
<feature type="compositionally biased region" description="Acidic residues" evidence="5">
    <location>
        <begin position="66"/>
        <end position="77"/>
    </location>
</feature>
<dbReference type="GO" id="GO:0032040">
    <property type="term" value="C:small-subunit processome"/>
    <property type="evidence" value="ECO:0007669"/>
    <property type="project" value="TreeGrafter"/>
</dbReference>
<protein>
    <submittedName>
        <fullName evidence="7">Proteasome complex subunit Rpn13 ubiquitin receptor family protein</fullName>
    </submittedName>
</protein>
<feature type="region of interest" description="Disordered" evidence="5">
    <location>
        <begin position="1"/>
        <end position="93"/>
    </location>
</feature>
<feature type="compositionally biased region" description="Basic and acidic residues" evidence="5">
    <location>
        <begin position="79"/>
        <end position="88"/>
    </location>
</feature>
<dbReference type="VEuPathDB" id="FungiDB:ATCC64974_103700"/>
<dbReference type="EMBL" id="NKJJ02000001">
    <property type="protein sequence ID" value="TPR01992.1"/>
    <property type="molecule type" value="Genomic_DNA"/>
</dbReference>
<sequence length="513" mass="56581">MDGIQSKSKSKRGGSPGSEDDEEGIAAWGSSKKDLYSADQIETEADALEEEEEAKRLQQKHLQAINEEDFGFDESEWVESGKDQKDAGDGGEVTEVLPQLEITEDMSEEEKLKILKSRYPEFEPLAKDFADLQSTHQALAKAARSFNANDDSEDAPDSAPVAVVKFRALSAYLGTIGMYFMLLTSSTDDSGKPAPLSPAQLRAHPIMGSLVKFRKLWETVKNLSEPEPEASEAEDDSEAQRAAEAAQAEAEARRAERLRQTEANLADLSKLVSGSSKKRAAQKTKSSKEADDSDFGDEDALTAKEAEEKAKQKRSLRFYTSQLAQKANKRNAAGRDAGGDADLPYRERLRDRQARLNAEAERRGKQKLKDSEQLGGDSDEEDHRVAKQLRGDEGSDDDDYYDMVAARGKQRKDDKKARADAYAAAAREGGHVEIQEEVGPDGKRAITYQIEKNKGLAPKRSKDSRNPRVYKGGEGRGGYGGELTGIKKNVVKTQLETYITGVQCVRKWVFVCI</sequence>
<feature type="compositionally biased region" description="Basic and acidic residues" evidence="5">
    <location>
        <begin position="460"/>
        <end position="474"/>
    </location>
</feature>
<keyword evidence="7" id="KW-0647">Proteasome</keyword>
<name>A0A505HWS3_ASPNG</name>
<feature type="region of interest" description="Disordered" evidence="5">
    <location>
        <begin position="455"/>
        <end position="476"/>
    </location>
</feature>
<feature type="compositionally biased region" description="Acidic residues" evidence="5">
    <location>
        <begin position="291"/>
        <end position="300"/>
    </location>
</feature>
<feature type="compositionally biased region" description="Low complexity" evidence="5">
    <location>
        <begin position="240"/>
        <end position="249"/>
    </location>
</feature>
<evidence type="ECO:0000313" key="8">
    <source>
        <dbReference type="Proteomes" id="UP000197666"/>
    </source>
</evidence>
<evidence type="ECO:0000256" key="2">
    <source>
        <dbReference type="ARBA" id="ARBA00010979"/>
    </source>
</evidence>
<reference evidence="8" key="1">
    <citation type="submission" date="2018-10" db="EMBL/GenBank/DDBJ databases">
        <title>FDA dAtabase for Regulatory Grade micrObial Sequences (FDA-ARGOS): Supporting development and validation of Infectious Disease Dx tests.</title>
        <authorList>
            <person name="Kerrigan L."/>
            <person name="Tallon L."/>
            <person name="Sadzewicz L."/>
            <person name="Sengamalay N."/>
            <person name="Ott S."/>
            <person name="Godinez A."/>
            <person name="Nagaraj S."/>
            <person name="Vavikolanu K."/>
            <person name="Nadendla S."/>
            <person name="George J."/>
            <person name="Sichtig H."/>
        </authorList>
    </citation>
    <scope>NUCLEOTIDE SEQUENCE [LARGE SCALE GENOMIC DNA]</scope>
    <source>
        <strain evidence="8">FDAARGOS_311</strain>
    </source>
</reference>
<feature type="compositionally biased region" description="Basic and acidic residues" evidence="5">
    <location>
        <begin position="343"/>
        <end position="372"/>
    </location>
</feature>
<evidence type="ECO:0000256" key="3">
    <source>
        <dbReference type="ARBA" id="ARBA00022553"/>
    </source>
</evidence>
<evidence type="ECO:0000313" key="7">
    <source>
        <dbReference type="EMBL" id="TPR01992.1"/>
    </source>
</evidence>
<proteinExistence type="inferred from homology"/>
<dbReference type="Pfam" id="PF04000">
    <property type="entry name" value="Sas10_Utp3"/>
    <property type="match status" value="1"/>
</dbReference>
<dbReference type="PANTHER" id="PTHR13237">
    <property type="entry name" value="SOMETHING ABOUT SILENCING PROTEIN 10-RELATED"/>
    <property type="match status" value="1"/>
</dbReference>
<feature type="compositionally biased region" description="Basic and acidic residues" evidence="5">
    <location>
        <begin position="250"/>
        <end position="260"/>
    </location>
</feature>
<evidence type="ECO:0000256" key="1">
    <source>
        <dbReference type="ARBA" id="ARBA00004123"/>
    </source>
</evidence>
<dbReference type="Proteomes" id="UP000197666">
    <property type="component" value="Unassembled WGS sequence"/>
</dbReference>
<dbReference type="GO" id="GO:0000462">
    <property type="term" value="P:maturation of SSU-rRNA from tricistronic rRNA transcript (SSU-rRNA, 5.8S rRNA, LSU-rRNA)"/>
    <property type="evidence" value="ECO:0007669"/>
    <property type="project" value="TreeGrafter"/>
</dbReference>
<keyword evidence="7" id="KW-0675">Receptor</keyword>
<dbReference type="VEuPathDB" id="FungiDB:An08g03460"/>
<gene>
    <name evidence="7" type="ORF">CAN33_0042075</name>
</gene>
<evidence type="ECO:0000256" key="5">
    <source>
        <dbReference type="SAM" id="MobiDB-lite"/>
    </source>
</evidence>
<feature type="compositionally biased region" description="Acidic residues" evidence="5">
    <location>
        <begin position="41"/>
        <end position="52"/>
    </location>
</feature>
<feature type="compositionally biased region" description="Acidic residues" evidence="5">
    <location>
        <begin position="226"/>
        <end position="237"/>
    </location>
</feature>
<comment type="similarity">
    <text evidence="2">Belongs to the SAS10 family.</text>
</comment>
<feature type="domain" description="Sas10 C-terminal" evidence="6">
    <location>
        <begin position="441"/>
        <end position="470"/>
    </location>
</feature>
<dbReference type="InterPro" id="IPR018972">
    <property type="entry name" value="Sas10_C_dom"/>
</dbReference>
<organism evidence="7 8">
    <name type="scientific">Aspergillus niger</name>
    <dbReference type="NCBI Taxonomy" id="5061"/>
    <lineage>
        <taxon>Eukaryota</taxon>
        <taxon>Fungi</taxon>
        <taxon>Dikarya</taxon>
        <taxon>Ascomycota</taxon>
        <taxon>Pezizomycotina</taxon>
        <taxon>Eurotiomycetes</taxon>
        <taxon>Eurotiomycetidae</taxon>
        <taxon>Eurotiales</taxon>
        <taxon>Aspergillaceae</taxon>
        <taxon>Aspergillus</taxon>
        <taxon>Aspergillus subgen. Circumdati</taxon>
    </lineage>
</organism>
<dbReference type="VEuPathDB" id="FungiDB:M747DRAFT_371955"/>
<dbReference type="InterPro" id="IPR007146">
    <property type="entry name" value="Sas10/Utp3/C1D"/>
</dbReference>
<accession>A0A505HWS3</accession>
<feature type="compositionally biased region" description="Basic and acidic residues" evidence="5">
    <location>
        <begin position="301"/>
        <end position="310"/>
    </location>
</feature>